<dbReference type="AlphaFoldDB" id="A0A564Z932"/>
<feature type="non-terminal residue" evidence="5">
    <location>
        <position position="1"/>
    </location>
</feature>
<feature type="domain" description="CUB" evidence="4">
    <location>
        <begin position="7"/>
        <end position="129"/>
    </location>
</feature>
<dbReference type="PANTHER" id="PTHR46908">
    <property type="entry name" value="CUBILIN-LIKE PROTEIN"/>
    <property type="match status" value="1"/>
</dbReference>
<protein>
    <recommendedName>
        <fullName evidence="4">CUB domain-containing protein</fullName>
    </recommendedName>
</protein>
<dbReference type="InterPro" id="IPR052129">
    <property type="entry name" value="Spermadhesin-Link_domain"/>
</dbReference>
<evidence type="ECO:0000313" key="6">
    <source>
        <dbReference type="Proteomes" id="UP000321570"/>
    </source>
</evidence>
<reference evidence="5 6" key="1">
    <citation type="submission" date="2019-07" db="EMBL/GenBank/DDBJ databases">
        <authorList>
            <person name="Jastrzebski P J."/>
            <person name="Paukszto L."/>
            <person name="Jastrzebski P J."/>
        </authorList>
    </citation>
    <scope>NUCLEOTIDE SEQUENCE [LARGE SCALE GENOMIC DNA]</scope>
    <source>
        <strain evidence="5 6">WMS-il1</strain>
    </source>
</reference>
<comment type="caution">
    <text evidence="2">Lacks conserved residue(s) required for the propagation of feature annotation.</text>
</comment>
<dbReference type="SUPFAM" id="SSF49854">
    <property type="entry name" value="Spermadhesin, CUB domain"/>
    <property type="match status" value="1"/>
</dbReference>
<dbReference type="FunFam" id="2.60.120.290:FF:000005">
    <property type="entry name" value="Procollagen C-endopeptidase enhancer 1"/>
    <property type="match status" value="1"/>
</dbReference>
<evidence type="ECO:0000256" key="1">
    <source>
        <dbReference type="ARBA" id="ARBA00023157"/>
    </source>
</evidence>
<keyword evidence="6" id="KW-1185">Reference proteome</keyword>
<dbReference type="EMBL" id="CABIJS010000697">
    <property type="protein sequence ID" value="VUZ56007.1"/>
    <property type="molecule type" value="Genomic_DNA"/>
</dbReference>
<dbReference type="InterPro" id="IPR035914">
    <property type="entry name" value="Sperma_CUB_dom_sf"/>
</dbReference>
<proteinExistence type="predicted"/>
<dbReference type="PROSITE" id="PS01180">
    <property type="entry name" value="CUB"/>
    <property type="match status" value="1"/>
</dbReference>
<evidence type="ECO:0000259" key="4">
    <source>
        <dbReference type="PROSITE" id="PS01180"/>
    </source>
</evidence>
<dbReference type="Proteomes" id="UP000321570">
    <property type="component" value="Unassembled WGS sequence"/>
</dbReference>
<gene>
    <name evidence="5" type="ORF">WMSIL1_LOCUS13638</name>
</gene>
<evidence type="ECO:0000313" key="5">
    <source>
        <dbReference type="EMBL" id="VUZ56007.1"/>
    </source>
</evidence>
<dbReference type="PANTHER" id="PTHR46908:SF4">
    <property type="entry name" value="TUMOR NECROSIS FACTOR-INDUCIBLE GENE 6 PROTEIN"/>
    <property type="match status" value="1"/>
</dbReference>
<dbReference type="Gene3D" id="2.60.120.290">
    <property type="entry name" value="Spermadhesin, CUB domain"/>
    <property type="match status" value="1"/>
</dbReference>
<dbReference type="Pfam" id="PF00431">
    <property type="entry name" value="CUB"/>
    <property type="match status" value="1"/>
</dbReference>
<accession>A0A564Z932</accession>
<keyword evidence="1" id="KW-1015">Disulfide bond</keyword>
<name>A0A564Z932_HYMDI</name>
<dbReference type="CDD" id="cd00041">
    <property type="entry name" value="CUB"/>
    <property type="match status" value="1"/>
</dbReference>
<feature type="region of interest" description="Disordered" evidence="3">
    <location>
        <begin position="231"/>
        <end position="252"/>
    </location>
</feature>
<evidence type="ECO:0000256" key="3">
    <source>
        <dbReference type="SAM" id="MobiDB-lite"/>
    </source>
</evidence>
<dbReference type="InterPro" id="IPR000859">
    <property type="entry name" value="CUB_dom"/>
</dbReference>
<evidence type="ECO:0000256" key="2">
    <source>
        <dbReference type="PROSITE-ProRule" id="PRU00059"/>
    </source>
</evidence>
<dbReference type="SMART" id="SM00042">
    <property type="entry name" value="CUB"/>
    <property type="match status" value="1"/>
</dbReference>
<organism evidence="5 6">
    <name type="scientific">Hymenolepis diminuta</name>
    <name type="common">Rat tapeworm</name>
    <dbReference type="NCBI Taxonomy" id="6216"/>
    <lineage>
        <taxon>Eukaryota</taxon>
        <taxon>Metazoa</taxon>
        <taxon>Spiralia</taxon>
        <taxon>Lophotrochozoa</taxon>
        <taxon>Platyhelminthes</taxon>
        <taxon>Cestoda</taxon>
        <taxon>Eucestoda</taxon>
        <taxon>Cyclophyllidea</taxon>
        <taxon>Hymenolepididae</taxon>
        <taxon>Hymenolepis</taxon>
    </lineage>
</organism>
<sequence length="252" mass="29511">IFYNLSIGRDFATPGRKPAKSYVFQSPNYPRDYPMNIDCFKLIRAPSEEHRIYLQILRPFAVEPDAQCFLDFLEVRDGAFGFSPLIGRFCSRLPPPEEMIRSSGRYLWLRFRSDNTLRHAGFRATYHFEKVENIQEEYEETQSKILRRLSVIHLVEDEQWTMRSGFLTSKLEYISSEERQLPLEAVFDIRSPPGTNILLFVHHFQVPQVASWSCDSHFLAKQKSTHYCDHNSRPIAMEPDSYTDRPPNILQG</sequence>